<dbReference type="AlphaFoldDB" id="A0A9D1KF90"/>
<accession>A0A9D1KF90</accession>
<dbReference type="InterPro" id="IPR002495">
    <property type="entry name" value="Glyco_trans_8"/>
</dbReference>
<evidence type="ECO:0000313" key="4">
    <source>
        <dbReference type="EMBL" id="HIT41634.1"/>
    </source>
</evidence>
<dbReference type="InterPro" id="IPR029044">
    <property type="entry name" value="Nucleotide-diphossugar_trans"/>
</dbReference>
<dbReference type="Pfam" id="PF01501">
    <property type="entry name" value="Glyco_transf_8"/>
    <property type="match status" value="1"/>
</dbReference>
<keyword evidence="2" id="KW-0808">Transferase</keyword>
<dbReference type="GO" id="GO:0046872">
    <property type="term" value="F:metal ion binding"/>
    <property type="evidence" value="ECO:0007669"/>
    <property type="project" value="UniProtKB-KW"/>
</dbReference>
<evidence type="ECO:0000256" key="1">
    <source>
        <dbReference type="ARBA" id="ARBA00022676"/>
    </source>
</evidence>
<dbReference type="SUPFAM" id="SSF53448">
    <property type="entry name" value="Nucleotide-diphospho-sugar transferases"/>
    <property type="match status" value="1"/>
</dbReference>
<comment type="caution">
    <text evidence="4">The sequence shown here is derived from an EMBL/GenBank/DDBJ whole genome shotgun (WGS) entry which is preliminary data.</text>
</comment>
<keyword evidence="3" id="KW-0479">Metal-binding</keyword>
<proteinExistence type="predicted"/>
<dbReference type="CDD" id="cd04194">
    <property type="entry name" value="GT8_A4GalT_like"/>
    <property type="match status" value="1"/>
</dbReference>
<sequence length="341" mass="39644">MDVVYSSNENYVRHLAVSMYSLMDRNQAAEGIRVFILSSGITSESRERLFQIAEHFGREIVWIPMGDLREKFPYEVDTGGFDISAMGRLFVGTALPDEVERVLYLDCDTVVLDSLRQLWDTDLKGRLLGAVMEPTIYRQVKERIGLCEKDPYFNSGVLLIDVKKWRKEGAEKALLDFFGFLGGKTFACDQDTLNGAFRGKIRPLHPRYNFFSNYRYFHYRDLVEQSPSYSAVSSKMFQQARRHPAVIHFAGDERPWKAGNLCHYRQIYNHYLALTPWKGTPEEEGQRLYLLAYHAMDYLTWLCPPARRLISRKFGMQVVENRKGQMDRNRCIQEQEENGQG</sequence>
<dbReference type="Gene3D" id="3.90.550.10">
    <property type="entry name" value="Spore Coat Polysaccharide Biosynthesis Protein SpsA, Chain A"/>
    <property type="match status" value="1"/>
</dbReference>
<organism evidence="4 5">
    <name type="scientific">Candidatus Caccovicinus merdipullorum</name>
    <dbReference type="NCBI Taxonomy" id="2840724"/>
    <lineage>
        <taxon>Bacteria</taxon>
        <taxon>Bacillati</taxon>
        <taxon>Bacillota</taxon>
        <taxon>Clostridia</taxon>
        <taxon>Eubacteriales</taxon>
        <taxon>Candidatus Caccovicinus</taxon>
    </lineage>
</organism>
<protein>
    <submittedName>
        <fullName evidence="4">Glycosyltransferase family 8 protein</fullName>
    </submittedName>
</protein>
<evidence type="ECO:0000313" key="5">
    <source>
        <dbReference type="Proteomes" id="UP000886860"/>
    </source>
</evidence>
<keyword evidence="1" id="KW-0328">Glycosyltransferase</keyword>
<dbReference type="PANTHER" id="PTHR13778:SF47">
    <property type="entry name" value="LIPOPOLYSACCHARIDE 1,3-GALACTOSYLTRANSFERASE"/>
    <property type="match status" value="1"/>
</dbReference>
<dbReference type="GO" id="GO:0016757">
    <property type="term" value="F:glycosyltransferase activity"/>
    <property type="evidence" value="ECO:0007669"/>
    <property type="project" value="UniProtKB-KW"/>
</dbReference>
<dbReference type="EMBL" id="DVKS01000100">
    <property type="protein sequence ID" value="HIT41634.1"/>
    <property type="molecule type" value="Genomic_DNA"/>
</dbReference>
<dbReference type="Proteomes" id="UP000886860">
    <property type="component" value="Unassembled WGS sequence"/>
</dbReference>
<evidence type="ECO:0000256" key="3">
    <source>
        <dbReference type="ARBA" id="ARBA00022723"/>
    </source>
</evidence>
<reference evidence="4" key="1">
    <citation type="submission" date="2020-10" db="EMBL/GenBank/DDBJ databases">
        <authorList>
            <person name="Gilroy R."/>
        </authorList>
    </citation>
    <scope>NUCLEOTIDE SEQUENCE</scope>
    <source>
        <strain evidence="4">CHK123-3438</strain>
    </source>
</reference>
<evidence type="ECO:0000256" key="2">
    <source>
        <dbReference type="ARBA" id="ARBA00022679"/>
    </source>
</evidence>
<gene>
    <name evidence="4" type="ORF">IAB60_05980</name>
</gene>
<reference evidence="4" key="2">
    <citation type="journal article" date="2021" name="PeerJ">
        <title>Extensive microbial diversity within the chicken gut microbiome revealed by metagenomics and culture.</title>
        <authorList>
            <person name="Gilroy R."/>
            <person name="Ravi A."/>
            <person name="Getino M."/>
            <person name="Pursley I."/>
            <person name="Horton D.L."/>
            <person name="Alikhan N.F."/>
            <person name="Baker D."/>
            <person name="Gharbi K."/>
            <person name="Hall N."/>
            <person name="Watson M."/>
            <person name="Adriaenssens E.M."/>
            <person name="Foster-Nyarko E."/>
            <person name="Jarju S."/>
            <person name="Secka A."/>
            <person name="Antonio M."/>
            <person name="Oren A."/>
            <person name="Chaudhuri R.R."/>
            <person name="La Ragione R."/>
            <person name="Hildebrand F."/>
            <person name="Pallen M.J."/>
        </authorList>
    </citation>
    <scope>NUCLEOTIDE SEQUENCE</scope>
    <source>
        <strain evidence="4">CHK123-3438</strain>
    </source>
</reference>
<dbReference type="InterPro" id="IPR050748">
    <property type="entry name" value="Glycosyltrans_8_dom-fam"/>
</dbReference>
<dbReference type="PANTHER" id="PTHR13778">
    <property type="entry name" value="GLYCOSYLTRANSFERASE 8 DOMAIN-CONTAINING PROTEIN"/>
    <property type="match status" value="1"/>
</dbReference>
<name>A0A9D1KF90_9FIRM</name>